<evidence type="ECO:0000313" key="10">
    <source>
        <dbReference type="EnsemblMetazoa" id="Aqu2.1.36606_001"/>
    </source>
</evidence>
<evidence type="ECO:0000256" key="6">
    <source>
        <dbReference type="ARBA" id="ARBA00023134"/>
    </source>
</evidence>
<comment type="similarity">
    <text evidence="2">Belongs to the small GTPase superfamily. Ras family.</text>
</comment>
<evidence type="ECO:0000256" key="3">
    <source>
        <dbReference type="ARBA" id="ARBA00022475"/>
    </source>
</evidence>
<accession>A0A1X7V9C9</accession>
<dbReference type="AlphaFoldDB" id="A0A1X7V9C9"/>
<dbReference type="SUPFAM" id="SSF52540">
    <property type="entry name" value="P-loop containing nucleoside triphosphate hydrolases"/>
    <property type="match status" value="1"/>
</dbReference>
<dbReference type="EnsemblMetazoa" id="XM_003385114.3">
    <property type="protein sequence ID" value="XP_003385162.1"/>
    <property type="gene ID" value="LOC100636948"/>
</dbReference>
<dbReference type="SMR" id="A0A1X7V9C9"/>
<evidence type="ECO:0000256" key="2">
    <source>
        <dbReference type="ARBA" id="ARBA00008344"/>
    </source>
</evidence>
<proteinExistence type="inferred from homology"/>
<dbReference type="GO" id="GO:0003924">
    <property type="term" value="F:GTPase activity"/>
    <property type="evidence" value="ECO:0007669"/>
    <property type="project" value="InterPro"/>
</dbReference>
<dbReference type="GO" id="GO:0005525">
    <property type="term" value="F:GTP binding"/>
    <property type="evidence" value="ECO:0007669"/>
    <property type="project" value="UniProtKB-KW"/>
</dbReference>
<dbReference type="NCBIfam" id="TIGR00231">
    <property type="entry name" value="small_GTP"/>
    <property type="match status" value="1"/>
</dbReference>
<keyword evidence="3" id="KW-1003">Cell membrane</keyword>
<dbReference type="PROSITE" id="PS51421">
    <property type="entry name" value="RAS"/>
    <property type="match status" value="1"/>
</dbReference>
<dbReference type="Proteomes" id="UP000007879">
    <property type="component" value="Unassembled WGS sequence"/>
</dbReference>
<keyword evidence="8" id="KW-0449">Lipoprotein</keyword>
<dbReference type="Pfam" id="PF00071">
    <property type="entry name" value="Ras"/>
    <property type="match status" value="1"/>
</dbReference>
<dbReference type="GO" id="GO:0005886">
    <property type="term" value="C:plasma membrane"/>
    <property type="evidence" value="ECO:0007669"/>
    <property type="project" value="UniProtKB-SubCell"/>
</dbReference>
<dbReference type="GO" id="GO:0007165">
    <property type="term" value="P:signal transduction"/>
    <property type="evidence" value="ECO:0007669"/>
    <property type="project" value="InterPro"/>
</dbReference>
<dbReference type="OMA" id="QHDERMP"/>
<dbReference type="InterPro" id="IPR020849">
    <property type="entry name" value="Small_GTPase_Ras-type"/>
</dbReference>
<sequence length="191" mass="21774">MATNKELTEYKLVVVGGGGVGKSALTIQFIQSHFVEEYDPTIEDSYRKQCVIDDEVAVLDILDTAGQEEFSAMREQYMHTGEGFLLVYSIIDRNSFDEIPKFHKQILRVKDKSEFPMILVANKADLETDRVVSYQEGEELAKTLKIGYVEASAKHRVHVDKAFHDLVRAIRRFQKPATSKKDKSKKKCTIL</sequence>
<dbReference type="InParanoid" id="A0A1X7V9C9"/>
<evidence type="ECO:0000256" key="8">
    <source>
        <dbReference type="ARBA" id="ARBA00023288"/>
    </source>
</evidence>
<evidence type="ECO:0000313" key="11">
    <source>
        <dbReference type="Proteomes" id="UP000007879"/>
    </source>
</evidence>
<dbReference type="Gene3D" id="3.40.50.300">
    <property type="entry name" value="P-loop containing nucleotide triphosphate hydrolases"/>
    <property type="match status" value="1"/>
</dbReference>
<dbReference type="SMART" id="SM00173">
    <property type="entry name" value="RAS"/>
    <property type="match status" value="1"/>
</dbReference>
<dbReference type="PRINTS" id="PR00449">
    <property type="entry name" value="RASTRNSFRMNG"/>
</dbReference>
<name>A0A1X7V9C9_AMPQE</name>
<keyword evidence="7" id="KW-0472">Membrane</keyword>
<evidence type="ECO:0000256" key="1">
    <source>
        <dbReference type="ARBA" id="ARBA00004193"/>
    </source>
</evidence>
<dbReference type="eggNOG" id="KOG0395">
    <property type="taxonomic scope" value="Eukaryota"/>
</dbReference>
<dbReference type="EnsemblMetazoa" id="Aqu2.1.36606_001">
    <property type="protein sequence ID" value="Aqu2.1.36606_001"/>
    <property type="gene ID" value="Aqu2.1.36606"/>
</dbReference>
<keyword evidence="9" id="KW-0636">Prenylation</keyword>
<dbReference type="STRING" id="400682.A0A1X7V9C9"/>
<comment type="subcellular location">
    <subcellularLocation>
        <location evidence="1">Cell membrane</location>
        <topology evidence="1">Lipid-anchor</topology>
    </subcellularLocation>
</comment>
<dbReference type="InterPro" id="IPR027417">
    <property type="entry name" value="P-loop_NTPase"/>
</dbReference>
<dbReference type="KEGG" id="aqu:100636948"/>
<dbReference type="PROSITE" id="PS51420">
    <property type="entry name" value="RHO"/>
    <property type="match status" value="1"/>
</dbReference>
<dbReference type="InterPro" id="IPR005225">
    <property type="entry name" value="Small_GTP-bd"/>
</dbReference>
<protein>
    <recommendedName>
        <fullName evidence="12">Small monomeric GTPase</fullName>
    </recommendedName>
</protein>
<reference evidence="10" key="2">
    <citation type="submission" date="2017-05" db="UniProtKB">
        <authorList>
            <consortium name="EnsemblMetazoa"/>
        </authorList>
    </citation>
    <scope>IDENTIFICATION</scope>
</reference>
<evidence type="ECO:0008006" key="12">
    <source>
        <dbReference type="Google" id="ProtNLM"/>
    </source>
</evidence>
<evidence type="ECO:0000256" key="4">
    <source>
        <dbReference type="ARBA" id="ARBA00022481"/>
    </source>
</evidence>
<gene>
    <name evidence="10" type="primary">100636948</name>
</gene>
<dbReference type="PROSITE" id="PS51419">
    <property type="entry name" value="RAB"/>
    <property type="match status" value="1"/>
</dbReference>
<dbReference type="InterPro" id="IPR001806">
    <property type="entry name" value="Small_GTPase"/>
</dbReference>
<organism evidence="10">
    <name type="scientific">Amphimedon queenslandica</name>
    <name type="common">Sponge</name>
    <dbReference type="NCBI Taxonomy" id="400682"/>
    <lineage>
        <taxon>Eukaryota</taxon>
        <taxon>Metazoa</taxon>
        <taxon>Porifera</taxon>
        <taxon>Demospongiae</taxon>
        <taxon>Heteroscleromorpha</taxon>
        <taxon>Haplosclerida</taxon>
        <taxon>Niphatidae</taxon>
        <taxon>Amphimedon</taxon>
    </lineage>
</organism>
<evidence type="ECO:0000256" key="9">
    <source>
        <dbReference type="ARBA" id="ARBA00023289"/>
    </source>
</evidence>
<keyword evidence="5" id="KW-0547">Nucleotide-binding</keyword>
<dbReference type="PANTHER" id="PTHR24070">
    <property type="entry name" value="RAS, DI-RAS, AND RHEB FAMILY MEMBERS OF SMALL GTPASE SUPERFAMILY"/>
    <property type="match status" value="1"/>
</dbReference>
<dbReference type="SMART" id="SM00175">
    <property type="entry name" value="RAB"/>
    <property type="match status" value="1"/>
</dbReference>
<keyword evidence="6" id="KW-0342">GTP-binding</keyword>
<dbReference type="SMART" id="SM00174">
    <property type="entry name" value="RHO"/>
    <property type="match status" value="1"/>
</dbReference>
<dbReference type="FunCoup" id="A0A1X7V9C9">
    <property type="interactions" value="168"/>
</dbReference>
<evidence type="ECO:0000256" key="5">
    <source>
        <dbReference type="ARBA" id="ARBA00022741"/>
    </source>
</evidence>
<dbReference type="OrthoDB" id="5976022at2759"/>
<dbReference type="FunFam" id="3.40.50.300:FF:000080">
    <property type="entry name" value="Ras-like GTPase Ras1"/>
    <property type="match status" value="1"/>
</dbReference>
<keyword evidence="11" id="KW-1185">Reference proteome</keyword>
<keyword evidence="4" id="KW-0488">Methylation</keyword>
<reference evidence="11" key="1">
    <citation type="journal article" date="2010" name="Nature">
        <title>The Amphimedon queenslandica genome and the evolution of animal complexity.</title>
        <authorList>
            <person name="Srivastava M."/>
            <person name="Simakov O."/>
            <person name="Chapman J."/>
            <person name="Fahey B."/>
            <person name="Gauthier M.E."/>
            <person name="Mitros T."/>
            <person name="Richards G.S."/>
            <person name="Conaco C."/>
            <person name="Dacre M."/>
            <person name="Hellsten U."/>
            <person name="Larroux C."/>
            <person name="Putnam N.H."/>
            <person name="Stanke M."/>
            <person name="Adamska M."/>
            <person name="Darling A."/>
            <person name="Degnan S.M."/>
            <person name="Oakley T.H."/>
            <person name="Plachetzki D.C."/>
            <person name="Zhai Y."/>
            <person name="Adamski M."/>
            <person name="Calcino A."/>
            <person name="Cummins S.F."/>
            <person name="Goodstein D.M."/>
            <person name="Harris C."/>
            <person name="Jackson D.J."/>
            <person name="Leys S.P."/>
            <person name="Shu S."/>
            <person name="Woodcroft B.J."/>
            <person name="Vervoort M."/>
            <person name="Kosik K.S."/>
            <person name="Manning G."/>
            <person name="Degnan B.M."/>
            <person name="Rokhsar D.S."/>
        </authorList>
    </citation>
    <scope>NUCLEOTIDE SEQUENCE [LARGE SCALE GENOMIC DNA]</scope>
</reference>
<evidence type="ECO:0000256" key="7">
    <source>
        <dbReference type="ARBA" id="ARBA00023136"/>
    </source>
</evidence>